<dbReference type="SUPFAM" id="SSF52047">
    <property type="entry name" value="RNI-like"/>
    <property type="match status" value="1"/>
</dbReference>
<dbReference type="Gene3D" id="3.80.10.10">
    <property type="entry name" value="Ribonuclease Inhibitor"/>
    <property type="match status" value="2"/>
</dbReference>
<dbReference type="PANTHER" id="PTHR13318">
    <property type="entry name" value="PARTNER OF PAIRED, ISOFORM B-RELATED"/>
    <property type="match status" value="1"/>
</dbReference>
<dbReference type="GO" id="GO:0031146">
    <property type="term" value="P:SCF-dependent proteasomal ubiquitin-dependent protein catabolic process"/>
    <property type="evidence" value="ECO:0007669"/>
    <property type="project" value="TreeGrafter"/>
</dbReference>
<dbReference type="InterPro" id="IPR006553">
    <property type="entry name" value="Leu-rich_rpt_Cys-con_subtyp"/>
</dbReference>
<dbReference type="Pfam" id="PF12937">
    <property type="entry name" value="F-box-like"/>
    <property type="match status" value="1"/>
</dbReference>
<comment type="caution">
    <text evidence="2">The sequence shown here is derived from an EMBL/GenBank/DDBJ whole genome shotgun (WGS) entry which is preliminary data.</text>
</comment>
<dbReference type="Proteomes" id="UP000469890">
    <property type="component" value="Unassembled WGS sequence"/>
</dbReference>
<dbReference type="InterPro" id="IPR001810">
    <property type="entry name" value="F-box_dom"/>
</dbReference>
<evidence type="ECO:0000259" key="1">
    <source>
        <dbReference type="Pfam" id="PF12937"/>
    </source>
</evidence>
<dbReference type="GO" id="GO:0019005">
    <property type="term" value="C:SCF ubiquitin ligase complex"/>
    <property type="evidence" value="ECO:0007669"/>
    <property type="project" value="TreeGrafter"/>
</dbReference>
<dbReference type="SMART" id="SM00367">
    <property type="entry name" value="LRR_CC"/>
    <property type="match status" value="3"/>
</dbReference>
<accession>A0A8H4BFA3</accession>
<dbReference type="Gene3D" id="1.20.1280.50">
    <property type="match status" value="1"/>
</dbReference>
<evidence type="ECO:0000313" key="2">
    <source>
        <dbReference type="EMBL" id="KAF1801098.1"/>
    </source>
</evidence>
<dbReference type="InterPro" id="IPR032675">
    <property type="entry name" value="LRR_dom_sf"/>
</dbReference>
<reference evidence="2 3" key="1">
    <citation type="submission" date="2019-09" db="EMBL/GenBank/DDBJ databases">
        <authorList>
            <consortium name="DOE Joint Genome Institute"/>
            <person name="Mondo S.J."/>
            <person name="Navarro-Mendoza M.I."/>
            <person name="Perez-Arques C."/>
            <person name="Panchal S."/>
            <person name="Nicolas F.E."/>
            <person name="Ganguly P."/>
            <person name="Pangilinan J."/>
            <person name="Grigoriev I."/>
            <person name="Heitman J."/>
            <person name="Sanya K."/>
            <person name="Garre V."/>
        </authorList>
    </citation>
    <scope>NUCLEOTIDE SEQUENCE [LARGE SCALE GENOMIC DNA]</scope>
    <source>
        <strain evidence="2 3">MU402</strain>
    </source>
</reference>
<dbReference type="SUPFAM" id="SSF81383">
    <property type="entry name" value="F-box domain"/>
    <property type="match status" value="1"/>
</dbReference>
<evidence type="ECO:0000313" key="3">
    <source>
        <dbReference type="Proteomes" id="UP000469890"/>
    </source>
</evidence>
<organism evidence="2 3">
    <name type="scientific">Mucor circinelloides f. lusitanicus</name>
    <name type="common">Mucor racemosus var. lusitanicus</name>
    <dbReference type="NCBI Taxonomy" id="29924"/>
    <lineage>
        <taxon>Eukaryota</taxon>
        <taxon>Fungi</taxon>
        <taxon>Fungi incertae sedis</taxon>
        <taxon>Mucoromycota</taxon>
        <taxon>Mucoromycotina</taxon>
        <taxon>Mucoromycetes</taxon>
        <taxon>Mucorales</taxon>
        <taxon>Mucorineae</taxon>
        <taxon>Mucoraceae</taxon>
        <taxon>Mucor</taxon>
    </lineage>
</organism>
<name>A0A8H4BFA3_MUCCL</name>
<sequence>MRTRCFFFFLMLNPIMERLPFEISIKLFSLLSTRDLCEATCVNQHWNVAASSILYKCPLLQTPRQLSLFAQIADRAQAHVHHLDLTRVYEHATDKMFLRLHYLTHLKHINLSKCTHLTPAAIYPLIQSNAYQLHTLILANCTISNDILHWIGKATRHHLQFLDLSNTMIKPCVSIDTANHLDSMFDTTTIIKANLRHLDLSYCTWVNGQTVENIAQCLPNLEHIILQWCNQIKLKSIDILVQKLGCLDTIDIRHIETIANTTQACVIMENALSLKKILFTYKTISTEIVS</sequence>
<dbReference type="InterPro" id="IPR036047">
    <property type="entry name" value="F-box-like_dom_sf"/>
</dbReference>
<dbReference type="AlphaFoldDB" id="A0A8H4BFA3"/>
<dbReference type="EMBL" id="JAAECE010000005">
    <property type="protein sequence ID" value="KAF1801098.1"/>
    <property type="molecule type" value="Genomic_DNA"/>
</dbReference>
<feature type="domain" description="F-box" evidence="1">
    <location>
        <begin position="17"/>
        <end position="59"/>
    </location>
</feature>
<protein>
    <recommendedName>
        <fullName evidence="1">F-box domain-containing protein</fullName>
    </recommendedName>
</protein>
<proteinExistence type="predicted"/>
<gene>
    <name evidence="2" type="ORF">FB192DRAFT_1126469</name>
</gene>